<gene>
    <name evidence="8" type="ORF">MGR_1850</name>
</gene>
<keyword evidence="3 6" id="KW-0812">Transmembrane</keyword>
<dbReference type="GO" id="GO:0009055">
    <property type="term" value="F:electron transfer activity"/>
    <property type="evidence" value="ECO:0007669"/>
    <property type="project" value="InterPro"/>
</dbReference>
<feature type="transmembrane region" description="Helical" evidence="6">
    <location>
        <begin position="12"/>
        <end position="34"/>
    </location>
</feature>
<evidence type="ECO:0000256" key="2">
    <source>
        <dbReference type="ARBA" id="ARBA00022475"/>
    </source>
</evidence>
<keyword evidence="5 6" id="KW-0472">Membrane</keyword>
<dbReference type="RefSeq" id="WP_106002561.1">
    <property type="nucleotide sequence ID" value="NZ_CP027527.1"/>
</dbReference>
<accession>A4U2N2</accession>
<dbReference type="GO" id="GO:0022904">
    <property type="term" value="P:respiratory electron transport chain"/>
    <property type="evidence" value="ECO:0007669"/>
    <property type="project" value="InterPro"/>
</dbReference>
<feature type="transmembrane region" description="Helical" evidence="6">
    <location>
        <begin position="201"/>
        <end position="221"/>
    </location>
</feature>
<feature type="transmembrane region" description="Helical" evidence="6">
    <location>
        <begin position="100"/>
        <end position="121"/>
    </location>
</feature>
<dbReference type="AlphaFoldDB" id="A4U2N2"/>
<dbReference type="EMBL" id="CU459003">
    <property type="protein sequence ID" value="CAM77139.1"/>
    <property type="molecule type" value="Genomic_DNA"/>
</dbReference>
<comment type="subcellular location">
    <subcellularLocation>
        <location evidence="1">Cell membrane</location>
        <topology evidence="1">Multi-pass membrane protein</topology>
    </subcellularLocation>
</comment>
<evidence type="ECO:0000256" key="4">
    <source>
        <dbReference type="ARBA" id="ARBA00022989"/>
    </source>
</evidence>
<keyword evidence="2" id="KW-1003">Cell membrane</keyword>
<name>A4U2N2_9PROT</name>
<evidence type="ECO:0000256" key="1">
    <source>
        <dbReference type="ARBA" id="ARBA00004651"/>
    </source>
</evidence>
<evidence type="ECO:0000313" key="8">
    <source>
        <dbReference type="EMBL" id="CAM77139.1"/>
    </source>
</evidence>
<feature type="domain" description="Cytochrome b561 bacterial/Ni-hydrogenase" evidence="7">
    <location>
        <begin position="12"/>
        <end position="184"/>
    </location>
</feature>
<dbReference type="SUPFAM" id="SSF81342">
    <property type="entry name" value="Transmembrane di-heme cytochromes"/>
    <property type="match status" value="1"/>
</dbReference>
<evidence type="ECO:0000259" key="7">
    <source>
        <dbReference type="Pfam" id="PF01292"/>
    </source>
</evidence>
<evidence type="ECO:0000256" key="6">
    <source>
        <dbReference type="SAM" id="Phobius"/>
    </source>
</evidence>
<reference evidence="8" key="1">
    <citation type="journal article" date="2007" name="J. Bacteriol.">
        <title>Comparative genome analysis of four magnetotactic bacteria reveals a complex set of group-specific genes implicated in magnetosome biomineralization and function.</title>
        <authorList>
            <person name="Richter M."/>
            <person name="Kube M."/>
            <person name="Bazylinski D.A."/>
            <person name="Lombardot T."/>
            <person name="Gloeckner F.O."/>
            <person name="Reinhardt R."/>
            <person name="Schueler D."/>
        </authorList>
    </citation>
    <scope>NUCLEOTIDE SEQUENCE</scope>
    <source>
        <strain evidence="8">MSR-1</strain>
    </source>
</reference>
<dbReference type="PANTHER" id="PTHR30485:SF2">
    <property type="entry name" value="BLL0597 PROTEIN"/>
    <property type="match status" value="1"/>
</dbReference>
<organism evidence="8">
    <name type="scientific">Magnetospirillum gryphiswaldense</name>
    <dbReference type="NCBI Taxonomy" id="55518"/>
    <lineage>
        <taxon>Bacteria</taxon>
        <taxon>Pseudomonadati</taxon>
        <taxon>Pseudomonadota</taxon>
        <taxon>Alphaproteobacteria</taxon>
        <taxon>Rhodospirillales</taxon>
        <taxon>Rhodospirillaceae</taxon>
        <taxon>Magnetospirillum</taxon>
    </lineage>
</organism>
<dbReference type="InterPro" id="IPR011577">
    <property type="entry name" value="Cyt_b561_bac/Ni-Hgenase"/>
</dbReference>
<evidence type="ECO:0000256" key="3">
    <source>
        <dbReference type="ARBA" id="ARBA00022692"/>
    </source>
</evidence>
<dbReference type="InterPro" id="IPR016174">
    <property type="entry name" value="Di-haem_cyt_TM"/>
</dbReference>
<sequence length="227" mass="24477">MRPSPPIRRVKVWDLPTRLFHWALVLLIIVMGLSGELGQLLIHMLVGPAVIALILFRLIWGVIGSETARFSHFVRGPKSVLAYLTAARNGAVRSVGHNPLGAFSVLALLTLVLVQGVTGLFTSDDILSQGPLAHLLSSKDVALLSSLHRIGFKLLLAFIGVHLAAVLFYRLVKKDDLVRAMITGEKQTPEGVEGIRFRHPLLALAALALACLVVWGGLALAPEAPAF</sequence>
<dbReference type="PANTHER" id="PTHR30485">
    <property type="entry name" value="NI/FE-HYDROGENASE 1 B-TYPE CYTOCHROME SUBUNIT"/>
    <property type="match status" value="1"/>
</dbReference>
<protein>
    <submittedName>
        <fullName evidence="8">Cytochrome B561, bacterial</fullName>
    </submittedName>
</protein>
<feature type="transmembrane region" description="Helical" evidence="6">
    <location>
        <begin position="150"/>
        <end position="172"/>
    </location>
</feature>
<proteinExistence type="predicted"/>
<dbReference type="InterPro" id="IPR051542">
    <property type="entry name" value="Hydrogenase_cytochrome"/>
</dbReference>
<evidence type="ECO:0000256" key="5">
    <source>
        <dbReference type="ARBA" id="ARBA00023136"/>
    </source>
</evidence>
<dbReference type="GO" id="GO:0020037">
    <property type="term" value="F:heme binding"/>
    <property type="evidence" value="ECO:0007669"/>
    <property type="project" value="TreeGrafter"/>
</dbReference>
<dbReference type="GO" id="GO:0005886">
    <property type="term" value="C:plasma membrane"/>
    <property type="evidence" value="ECO:0007669"/>
    <property type="project" value="UniProtKB-SubCell"/>
</dbReference>
<feature type="transmembrane region" description="Helical" evidence="6">
    <location>
        <begin position="40"/>
        <end position="60"/>
    </location>
</feature>
<dbReference type="Pfam" id="PF01292">
    <property type="entry name" value="Ni_hydr_CYTB"/>
    <property type="match status" value="1"/>
</dbReference>
<dbReference type="Gene3D" id="1.20.950.20">
    <property type="entry name" value="Transmembrane di-heme cytochromes, Chain C"/>
    <property type="match status" value="1"/>
</dbReference>
<keyword evidence="4 6" id="KW-1133">Transmembrane helix</keyword>